<feature type="transmembrane region" description="Helical" evidence="1">
    <location>
        <begin position="12"/>
        <end position="32"/>
    </location>
</feature>
<dbReference type="OrthoDB" id="5515090at2"/>
<protein>
    <recommendedName>
        <fullName evidence="4">Type IV pilus assembly protein PilX</fullName>
    </recommendedName>
</protein>
<dbReference type="RefSeq" id="WP_139796470.1">
    <property type="nucleotide sequence ID" value="NZ_FWXF01000002.1"/>
</dbReference>
<dbReference type="EMBL" id="FWXF01000002">
    <property type="protein sequence ID" value="SMC19484.1"/>
    <property type="molecule type" value="Genomic_DNA"/>
</dbReference>
<keyword evidence="3" id="KW-1185">Reference proteome</keyword>
<proteinExistence type="predicted"/>
<reference evidence="2 3" key="1">
    <citation type="submission" date="2017-04" db="EMBL/GenBank/DDBJ databases">
        <authorList>
            <person name="Afonso C.L."/>
            <person name="Miller P.J."/>
            <person name="Scott M.A."/>
            <person name="Spackman E."/>
            <person name="Goraichik I."/>
            <person name="Dimitrov K.M."/>
            <person name="Suarez D.L."/>
            <person name="Swayne D.E."/>
        </authorList>
    </citation>
    <scope>NUCLEOTIDE SEQUENCE [LARGE SCALE GENOMIC DNA]</scope>
    <source>
        <strain evidence="2 3">DSM 13146</strain>
    </source>
</reference>
<keyword evidence="1" id="KW-1133">Transmembrane helix</keyword>
<evidence type="ECO:0000313" key="3">
    <source>
        <dbReference type="Proteomes" id="UP000192783"/>
    </source>
</evidence>
<organism evidence="2 3">
    <name type="scientific">Desulfacinum hydrothermale DSM 13146</name>
    <dbReference type="NCBI Taxonomy" id="1121390"/>
    <lineage>
        <taxon>Bacteria</taxon>
        <taxon>Pseudomonadati</taxon>
        <taxon>Thermodesulfobacteriota</taxon>
        <taxon>Syntrophobacteria</taxon>
        <taxon>Syntrophobacterales</taxon>
        <taxon>Syntrophobacteraceae</taxon>
        <taxon>Desulfacinum</taxon>
    </lineage>
</organism>
<accession>A0A1W1X6K9</accession>
<keyword evidence="1" id="KW-0472">Membrane</keyword>
<name>A0A1W1X6K9_9BACT</name>
<dbReference type="STRING" id="1121390.SAMN02746041_00691"/>
<sequence length="166" mass="17719">MTVRLADQSGIALVTTLMLMLLGMGLVALLLFSTTTGTKVSRMEGTYTTCLEAAKGGAEAIISMFLNDLQTPDSILNATVSSGSACLKDKMEKATTAWASCGSHATDLDPDLEPDITFNLASYDVRIKIVDTRETDVAYIYSVVVGASNPSTGDRAEVAFLYEMEK</sequence>
<evidence type="ECO:0000313" key="2">
    <source>
        <dbReference type="EMBL" id="SMC19484.1"/>
    </source>
</evidence>
<dbReference type="Proteomes" id="UP000192783">
    <property type="component" value="Unassembled WGS sequence"/>
</dbReference>
<dbReference type="AlphaFoldDB" id="A0A1W1X6K9"/>
<gene>
    <name evidence="2" type="ORF">SAMN02746041_00691</name>
</gene>
<evidence type="ECO:0000256" key="1">
    <source>
        <dbReference type="SAM" id="Phobius"/>
    </source>
</evidence>
<keyword evidence="1" id="KW-0812">Transmembrane</keyword>
<evidence type="ECO:0008006" key="4">
    <source>
        <dbReference type="Google" id="ProtNLM"/>
    </source>
</evidence>